<evidence type="ECO:0000256" key="2">
    <source>
        <dbReference type="ARBA" id="ARBA00022702"/>
    </source>
</evidence>
<name>A0A7J6V455_THATH</name>
<keyword evidence="4" id="KW-1015">Disulfide bond</keyword>
<evidence type="ECO:0000256" key="3">
    <source>
        <dbReference type="ARBA" id="ARBA00022729"/>
    </source>
</evidence>
<accession>A0A7J6V455</accession>
<protein>
    <submittedName>
        <fullName evidence="6">Ralf-like</fullName>
    </submittedName>
</protein>
<keyword evidence="7" id="KW-1185">Reference proteome</keyword>
<evidence type="ECO:0000313" key="7">
    <source>
        <dbReference type="Proteomes" id="UP000554482"/>
    </source>
</evidence>
<feature type="signal peptide" evidence="5">
    <location>
        <begin position="1"/>
        <end position="28"/>
    </location>
</feature>
<dbReference type="OrthoDB" id="1931174at2759"/>
<dbReference type="Proteomes" id="UP000554482">
    <property type="component" value="Unassembled WGS sequence"/>
</dbReference>
<evidence type="ECO:0000256" key="5">
    <source>
        <dbReference type="SAM" id="SignalP"/>
    </source>
</evidence>
<dbReference type="PANTHER" id="PTHR33136:SF6">
    <property type="entry name" value="PROTEIN RALF-LIKE 34"/>
    <property type="match status" value="1"/>
</dbReference>
<sequence length="131" mass="15012">MAFSSHPKFLLLLCFFLIIYTSNTVVEAQLVDQQEASLLFMSDASLEWPSTTMSSSFEEFGEEEDDEGGIGRRSLFWRRVHYYISYGALSANRIPCAPRSGRSYYSHNCYKARGVANPYHRGCSQITRCKR</sequence>
<gene>
    <name evidence="6" type="ORF">FRX31_030912</name>
</gene>
<dbReference type="InterPro" id="IPR008801">
    <property type="entry name" value="RALF"/>
</dbReference>
<organism evidence="6 7">
    <name type="scientific">Thalictrum thalictroides</name>
    <name type="common">Rue-anemone</name>
    <name type="synonym">Anemone thalictroides</name>
    <dbReference type="NCBI Taxonomy" id="46969"/>
    <lineage>
        <taxon>Eukaryota</taxon>
        <taxon>Viridiplantae</taxon>
        <taxon>Streptophyta</taxon>
        <taxon>Embryophyta</taxon>
        <taxon>Tracheophyta</taxon>
        <taxon>Spermatophyta</taxon>
        <taxon>Magnoliopsida</taxon>
        <taxon>Ranunculales</taxon>
        <taxon>Ranunculaceae</taxon>
        <taxon>Thalictroideae</taxon>
        <taxon>Thalictrum</taxon>
    </lineage>
</organism>
<evidence type="ECO:0000256" key="4">
    <source>
        <dbReference type="ARBA" id="ARBA00023157"/>
    </source>
</evidence>
<evidence type="ECO:0000256" key="1">
    <source>
        <dbReference type="ARBA" id="ARBA00009178"/>
    </source>
</evidence>
<keyword evidence="3 5" id="KW-0732">Signal</keyword>
<keyword evidence="2" id="KW-0372">Hormone</keyword>
<dbReference type="GO" id="GO:0009506">
    <property type="term" value="C:plasmodesma"/>
    <property type="evidence" value="ECO:0007669"/>
    <property type="project" value="TreeGrafter"/>
</dbReference>
<proteinExistence type="inferred from homology"/>
<comment type="similarity">
    <text evidence="1">Belongs to the plant rapid alkalinization factor (RALF) family.</text>
</comment>
<dbReference type="GO" id="GO:0019722">
    <property type="term" value="P:calcium-mediated signaling"/>
    <property type="evidence" value="ECO:0007669"/>
    <property type="project" value="TreeGrafter"/>
</dbReference>
<comment type="caution">
    <text evidence="6">The sequence shown here is derived from an EMBL/GenBank/DDBJ whole genome shotgun (WGS) entry which is preliminary data.</text>
</comment>
<dbReference type="GO" id="GO:0005179">
    <property type="term" value="F:hormone activity"/>
    <property type="evidence" value="ECO:0007669"/>
    <property type="project" value="UniProtKB-KW"/>
</dbReference>
<dbReference type="PANTHER" id="PTHR33136">
    <property type="entry name" value="RAPID ALKALINIZATION FACTOR-LIKE"/>
    <property type="match status" value="1"/>
</dbReference>
<dbReference type="EMBL" id="JABWDY010038688">
    <property type="protein sequence ID" value="KAF5179501.1"/>
    <property type="molecule type" value="Genomic_DNA"/>
</dbReference>
<dbReference type="AlphaFoldDB" id="A0A7J6V455"/>
<evidence type="ECO:0000313" key="6">
    <source>
        <dbReference type="EMBL" id="KAF5179501.1"/>
    </source>
</evidence>
<dbReference type="Pfam" id="PF05498">
    <property type="entry name" value="RALF"/>
    <property type="match status" value="1"/>
</dbReference>
<feature type="chain" id="PRO_5029660278" evidence="5">
    <location>
        <begin position="29"/>
        <end position="131"/>
    </location>
</feature>
<reference evidence="6 7" key="1">
    <citation type="submission" date="2020-06" db="EMBL/GenBank/DDBJ databases">
        <title>Transcriptomic and genomic resources for Thalictrum thalictroides and T. hernandezii: Facilitating candidate gene discovery in an emerging model plant lineage.</title>
        <authorList>
            <person name="Arias T."/>
            <person name="Riano-Pachon D.M."/>
            <person name="Di Stilio V.S."/>
        </authorList>
    </citation>
    <scope>NUCLEOTIDE SEQUENCE [LARGE SCALE GENOMIC DNA]</scope>
    <source>
        <strain evidence="7">cv. WT478/WT964</strain>
        <tissue evidence="6">Leaves</tissue>
    </source>
</reference>